<dbReference type="EC" id="2.5.1.16" evidence="6"/>
<feature type="binding site" evidence="6">
    <location>
        <position position="86"/>
    </location>
    <ligand>
        <name>spermidine</name>
        <dbReference type="ChEBI" id="CHEBI:57834"/>
    </ligand>
</feature>
<evidence type="ECO:0000313" key="12">
    <source>
        <dbReference type="Proteomes" id="UP000184088"/>
    </source>
</evidence>
<dbReference type="Pfam" id="PF17284">
    <property type="entry name" value="Spermine_synt_N"/>
    <property type="match status" value="1"/>
</dbReference>
<dbReference type="GO" id="GO:0008295">
    <property type="term" value="P:spermidine biosynthetic process"/>
    <property type="evidence" value="ECO:0007669"/>
    <property type="project" value="UniProtKB-UniRule"/>
</dbReference>
<comment type="pathway">
    <text evidence="6">Amine and polyamine biosynthesis; spermidine biosynthesis; spermidine from putrescine: step 1/1.</text>
</comment>
<evidence type="ECO:0000256" key="5">
    <source>
        <dbReference type="ARBA" id="ARBA00023115"/>
    </source>
</evidence>
<dbReference type="PROSITE" id="PS51006">
    <property type="entry name" value="PABS_2"/>
    <property type="match status" value="1"/>
</dbReference>
<sequence length="275" mass="31200">MELWFSENQTKDQKISVRVLEVLYSGKSNYQEIAVYKTAQYGTLLALDDIIQTNEKDEFIYHEMITHVALNTHVNPERVLVIGGGDGGAIREVLKHKSVKKATLAEIDDKVVEVSKKFLPSISCGLEDKRADIQICDGIKYIQEHRNEFDVIIVDSTDPIGPAVGLFSGQFYKMVYDALKDDGIFVAQTESPFYNVDLIKNIHRDLKELFPIVRLYLATVPTYPGGLWTFTLGSKIYDPLNVKSFEDIDTKYYSPEIHNSAFVLPPFVKNIINAR</sequence>
<dbReference type="Pfam" id="PF01564">
    <property type="entry name" value="Spermine_synth"/>
    <property type="match status" value="1"/>
</dbReference>
<feature type="domain" description="PABS" evidence="10">
    <location>
        <begin position="2"/>
        <end position="235"/>
    </location>
</feature>
<keyword evidence="2" id="KW-0963">Cytoplasm</keyword>
<evidence type="ECO:0000256" key="1">
    <source>
        <dbReference type="ARBA" id="ARBA00007867"/>
    </source>
</evidence>
<organism evidence="11 12">
    <name type="scientific">Caldanaerobius fijiensis DSM 17918</name>
    <dbReference type="NCBI Taxonomy" id="1121256"/>
    <lineage>
        <taxon>Bacteria</taxon>
        <taxon>Bacillati</taxon>
        <taxon>Bacillota</taxon>
        <taxon>Clostridia</taxon>
        <taxon>Thermoanaerobacterales</taxon>
        <taxon>Thermoanaerobacteraceae</taxon>
        <taxon>Caldanaerobius</taxon>
    </lineage>
</organism>
<dbReference type="UniPathway" id="UPA00248">
    <property type="reaction ID" value="UER00314"/>
</dbReference>
<comment type="subunit">
    <text evidence="6">Homodimer or homotetramer.</text>
</comment>
<dbReference type="GO" id="GO:0005829">
    <property type="term" value="C:cytosol"/>
    <property type="evidence" value="ECO:0007669"/>
    <property type="project" value="TreeGrafter"/>
</dbReference>
<dbReference type="HAMAP" id="MF_00198">
    <property type="entry name" value="Spermidine_synth"/>
    <property type="match status" value="1"/>
</dbReference>
<accession>A0A1M4UD69</accession>
<keyword evidence="5 6" id="KW-0620">Polyamine biosynthesis</keyword>
<dbReference type="FunFam" id="3.40.50.150:FF:000056">
    <property type="entry name" value="Polyamine aminopropyltransferase"/>
    <property type="match status" value="1"/>
</dbReference>
<dbReference type="CDD" id="cd02440">
    <property type="entry name" value="AdoMet_MTases"/>
    <property type="match status" value="1"/>
</dbReference>
<keyword evidence="12" id="KW-1185">Reference proteome</keyword>
<feature type="binding site" evidence="6">
    <location>
        <position position="106"/>
    </location>
    <ligand>
        <name>S-methyl-5'-thioadenosine</name>
        <dbReference type="ChEBI" id="CHEBI:17509"/>
    </ligand>
</feature>
<feature type="binding site" evidence="6">
    <location>
        <begin position="137"/>
        <end position="138"/>
    </location>
    <ligand>
        <name>S-methyl-5'-thioadenosine</name>
        <dbReference type="ChEBI" id="CHEBI:17509"/>
    </ligand>
</feature>
<proteinExistence type="inferred from homology"/>
<feature type="binding site" evidence="6">
    <location>
        <begin position="155"/>
        <end position="158"/>
    </location>
    <ligand>
        <name>spermidine</name>
        <dbReference type="ChEBI" id="CHEBI:57834"/>
    </ligand>
</feature>
<dbReference type="RefSeq" id="WP_073341460.1">
    <property type="nucleotide sequence ID" value="NZ_FQVH01000002.1"/>
</dbReference>
<dbReference type="SUPFAM" id="SSF53335">
    <property type="entry name" value="S-adenosyl-L-methionine-dependent methyltransferases"/>
    <property type="match status" value="1"/>
</dbReference>
<keyword evidence="3 6" id="KW-0808">Transferase</keyword>
<keyword evidence="4 6" id="KW-0745">Spermidine biosynthesis</keyword>
<dbReference type="NCBIfam" id="TIGR00417">
    <property type="entry name" value="speE"/>
    <property type="match status" value="1"/>
</dbReference>
<dbReference type="PANTHER" id="PTHR11558">
    <property type="entry name" value="SPERMIDINE/SPERMINE SYNTHASE"/>
    <property type="match status" value="1"/>
</dbReference>
<reference evidence="11 12" key="1">
    <citation type="submission" date="2016-11" db="EMBL/GenBank/DDBJ databases">
        <authorList>
            <person name="Jaros S."/>
            <person name="Januszkiewicz K."/>
            <person name="Wedrychowicz H."/>
        </authorList>
    </citation>
    <scope>NUCLEOTIDE SEQUENCE [LARGE SCALE GENOMIC DNA]</scope>
    <source>
        <strain evidence="11 12">DSM 17918</strain>
    </source>
</reference>
<dbReference type="STRING" id="1121256.SAMN02746089_00442"/>
<dbReference type="EMBL" id="FQVH01000002">
    <property type="protein sequence ID" value="SHE54523.1"/>
    <property type="molecule type" value="Genomic_DNA"/>
</dbReference>
<dbReference type="InterPro" id="IPR035246">
    <property type="entry name" value="Spermidine_synt_N"/>
</dbReference>
<dbReference type="Gene3D" id="2.30.140.10">
    <property type="entry name" value="Spermidine synthase, tetramerisation domain"/>
    <property type="match status" value="1"/>
</dbReference>
<evidence type="ECO:0000256" key="8">
    <source>
        <dbReference type="RuleBase" id="RU003836"/>
    </source>
</evidence>
<evidence type="ECO:0000256" key="6">
    <source>
        <dbReference type="HAMAP-Rule" id="MF_00198"/>
    </source>
</evidence>
<dbReference type="PROSITE" id="PS01330">
    <property type="entry name" value="PABS_1"/>
    <property type="match status" value="1"/>
</dbReference>
<evidence type="ECO:0000256" key="4">
    <source>
        <dbReference type="ARBA" id="ARBA00023066"/>
    </source>
</evidence>
<dbReference type="InterPro" id="IPR001045">
    <property type="entry name" value="Spermi_synthase"/>
</dbReference>
<feature type="binding site" evidence="6">
    <location>
        <position position="31"/>
    </location>
    <ligand>
        <name>S-methyl-5'-thioadenosine</name>
        <dbReference type="ChEBI" id="CHEBI:17509"/>
    </ligand>
</feature>
<feature type="binding site" evidence="6">
    <location>
        <position position="62"/>
    </location>
    <ligand>
        <name>spermidine</name>
        <dbReference type="ChEBI" id="CHEBI:57834"/>
    </ligand>
</feature>
<evidence type="ECO:0000313" key="11">
    <source>
        <dbReference type="EMBL" id="SHE54523.1"/>
    </source>
</evidence>
<gene>
    <name evidence="6" type="primary">speE</name>
    <name evidence="11" type="ORF">SAMN02746089_00442</name>
</gene>
<dbReference type="NCBIfam" id="NF037959">
    <property type="entry name" value="MFS_SpdSyn"/>
    <property type="match status" value="1"/>
</dbReference>
<dbReference type="GO" id="GO:0004766">
    <property type="term" value="F:spermidine synthase activity"/>
    <property type="evidence" value="ECO:0007669"/>
    <property type="project" value="UniProtKB-UniRule"/>
</dbReference>
<dbReference type="InterPro" id="IPR029063">
    <property type="entry name" value="SAM-dependent_MTases_sf"/>
</dbReference>
<protein>
    <recommendedName>
        <fullName evidence="6">Polyamine aminopropyltransferase</fullName>
    </recommendedName>
    <alternativeName>
        <fullName evidence="6">Putrescine aminopropyltransferase</fullName>
        <shortName evidence="6">PAPT</shortName>
    </alternativeName>
    <alternativeName>
        <fullName evidence="6">Spermidine synthase</fullName>
        <shortName evidence="6">SPDS</shortName>
        <shortName evidence="6">SPDSY</shortName>
        <ecNumber evidence="6">2.5.1.16</ecNumber>
    </alternativeName>
</protein>
<dbReference type="NCBIfam" id="NF002010">
    <property type="entry name" value="PRK00811.1"/>
    <property type="match status" value="1"/>
</dbReference>
<comment type="function">
    <text evidence="6">Catalyzes the irreversible transfer of a propylamine group from the amino donor S-adenosylmethioninamine (decarboxy-AdoMet) to putrescine (1,4-diaminobutane) to yield spermidine.</text>
</comment>
<dbReference type="OrthoDB" id="9793120at2"/>
<evidence type="ECO:0000256" key="7">
    <source>
        <dbReference type="PROSITE-ProRule" id="PRU00354"/>
    </source>
</evidence>
<comment type="catalytic activity">
    <reaction evidence="6 9">
        <text>S-adenosyl 3-(methylsulfanyl)propylamine + putrescine = S-methyl-5'-thioadenosine + spermidine + H(+)</text>
        <dbReference type="Rhea" id="RHEA:12721"/>
        <dbReference type="ChEBI" id="CHEBI:15378"/>
        <dbReference type="ChEBI" id="CHEBI:17509"/>
        <dbReference type="ChEBI" id="CHEBI:57443"/>
        <dbReference type="ChEBI" id="CHEBI:57834"/>
        <dbReference type="ChEBI" id="CHEBI:326268"/>
        <dbReference type="EC" id="2.5.1.16"/>
    </reaction>
</comment>
<dbReference type="InterPro" id="IPR037163">
    <property type="entry name" value="Spermidine_synt_N_sf"/>
</dbReference>
<evidence type="ECO:0000256" key="9">
    <source>
        <dbReference type="RuleBase" id="RU003837"/>
    </source>
</evidence>
<evidence type="ECO:0000256" key="3">
    <source>
        <dbReference type="ARBA" id="ARBA00022679"/>
    </source>
</evidence>
<dbReference type="Gene3D" id="3.40.50.150">
    <property type="entry name" value="Vaccinia Virus protein VP39"/>
    <property type="match status" value="1"/>
</dbReference>
<feature type="binding site" evidence="6">
    <location>
        <position position="162"/>
    </location>
    <ligand>
        <name>S-methyl-5'-thioadenosine</name>
        <dbReference type="ChEBI" id="CHEBI:17509"/>
    </ligand>
</feature>
<dbReference type="InterPro" id="IPR030374">
    <property type="entry name" value="PABS"/>
</dbReference>
<feature type="active site" description="Proton acceptor" evidence="6 7">
    <location>
        <position position="155"/>
    </location>
</feature>
<dbReference type="InterPro" id="IPR030373">
    <property type="entry name" value="PABS_CS"/>
</dbReference>
<evidence type="ECO:0000256" key="2">
    <source>
        <dbReference type="ARBA" id="ARBA00022490"/>
    </source>
</evidence>
<dbReference type="Proteomes" id="UP000184088">
    <property type="component" value="Unassembled WGS sequence"/>
</dbReference>
<comment type="similarity">
    <text evidence="1 6 8">Belongs to the spermidine/spermine synthase family.</text>
</comment>
<name>A0A1M4UD69_9THEO</name>
<dbReference type="AlphaFoldDB" id="A0A1M4UD69"/>
<evidence type="ECO:0000259" key="10">
    <source>
        <dbReference type="PROSITE" id="PS51006"/>
    </source>
</evidence>
<dbReference type="PANTHER" id="PTHR11558:SF11">
    <property type="entry name" value="SPERMIDINE SYNTHASE"/>
    <property type="match status" value="1"/>
</dbReference>